<geneLocation type="mitochondrion" evidence="19"/>
<evidence type="ECO:0000256" key="1">
    <source>
        <dbReference type="ARBA" id="ARBA00004448"/>
    </source>
</evidence>
<comment type="similarity">
    <text evidence="2 17">Belongs to the complex I subunit 2 family.</text>
</comment>
<evidence type="ECO:0000256" key="4">
    <source>
        <dbReference type="ARBA" id="ARBA00021008"/>
    </source>
</evidence>
<dbReference type="GO" id="GO:0008137">
    <property type="term" value="F:NADH dehydrogenase (ubiquinone) activity"/>
    <property type="evidence" value="ECO:0007669"/>
    <property type="project" value="UniProtKB-EC"/>
</dbReference>
<evidence type="ECO:0000256" key="3">
    <source>
        <dbReference type="ARBA" id="ARBA00012944"/>
    </source>
</evidence>
<sequence>MATVMIFMGIITSTILATASNSWLLAWLSLELNTLTILPVISKPKHPRAIEAATKYFLTQATASCLLLLAGTANAWLTGNLDITQMSNMFTSTTMLLALTMKIGTVPTHLWLPEVLQGSTMFAALLISTWQKIAPISLLFLISNNTQPHITLIMGILSTIYGGLGGFNQTQLRKMMAYSSIANMGWTIMILTMDSKMSMINIFTYIIIATPMFLLMMASSTKTLKNMSTLWSTSPMTATLMTLLLLSAAGLPPLTGFLPKLMIMNELVAQNLTSLAIITIMTSLISLAFYMRTTFLTALITCPGSATSPMKWYYKASTKTVFLTIVATTSTPIMPAWIP</sequence>
<evidence type="ECO:0000313" key="19">
    <source>
        <dbReference type="EMBL" id="QXU57588.1"/>
    </source>
</evidence>
<evidence type="ECO:0000256" key="11">
    <source>
        <dbReference type="ARBA" id="ARBA00022989"/>
    </source>
</evidence>
<evidence type="ECO:0000256" key="16">
    <source>
        <dbReference type="ARBA" id="ARBA00049551"/>
    </source>
</evidence>
<dbReference type="AlphaFoldDB" id="A0A8F7GKD7"/>
<evidence type="ECO:0000256" key="13">
    <source>
        <dbReference type="ARBA" id="ARBA00023075"/>
    </source>
</evidence>
<evidence type="ECO:0000256" key="8">
    <source>
        <dbReference type="ARBA" id="ARBA00022792"/>
    </source>
</evidence>
<dbReference type="InterPro" id="IPR001750">
    <property type="entry name" value="ND/Mrp_TM"/>
</dbReference>
<reference evidence="19" key="1">
    <citation type="submission" date="2021-06" db="EMBL/GenBank/DDBJ databases">
        <title>The complete mitochondrial genome of the Calotes emma determined by next-generation sequencing.</title>
        <authorList>
            <person name="Huang Y."/>
        </authorList>
    </citation>
    <scope>NUCLEOTIDE SEQUENCE</scope>
</reference>
<dbReference type="EC" id="7.1.1.2" evidence="3 17"/>
<dbReference type="PANTHER" id="PTHR46552">
    <property type="entry name" value="NADH-UBIQUINONE OXIDOREDUCTASE CHAIN 2"/>
    <property type="match status" value="1"/>
</dbReference>
<evidence type="ECO:0000256" key="17">
    <source>
        <dbReference type="RuleBase" id="RU003403"/>
    </source>
</evidence>
<keyword evidence="9 17" id="KW-1278">Translocase</keyword>
<feature type="transmembrane region" description="Helical" evidence="17">
    <location>
        <begin position="6"/>
        <end position="28"/>
    </location>
</feature>
<keyword evidence="6 17" id="KW-0679">Respiratory chain</keyword>
<feature type="transmembrane region" description="Helical" evidence="17">
    <location>
        <begin position="230"/>
        <end position="251"/>
    </location>
</feature>
<proteinExistence type="inferred from homology"/>
<evidence type="ECO:0000256" key="6">
    <source>
        <dbReference type="ARBA" id="ARBA00022660"/>
    </source>
</evidence>
<evidence type="ECO:0000256" key="10">
    <source>
        <dbReference type="ARBA" id="ARBA00022982"/>
    </source>
</evidence>
<name>A0A8F7GKD7_9SAUR</name>
<feature type="transmembrane region" description="Helical" evidence="17">
    <location>
        <begin position="149"/>
        <end position="168"/>
    </location>
</feature>
<dbReference type="GO" id="GO:0005743">
    <property type="term" value="C:mitochondrial inner membrane"/>
    <property type="evidence" value="ECO:0007669"/>
    <property type="project" value="UniProtKB-SubCell"/>
</dbReference>
<comment type="catalytic activity">
    <reaction evidence="16 17">
        <text>a ubiquinone + NADH + 5 H(+)(in) = a ubiquinol + NAD(+) + 4 H(+)(out)</text>
        <dbReference type="Rhea" id="RHEA:29091"/>
        <dbReference type="Rhea" id="RHEA-COMP:9565"/>
        <dbReference type="Rhea" id="RHEA-COMP:9566"/>
        <dbReference type="ChEBI" id="CHEBI:15378"/>
        <dbReference type="ChEBI" id="CHEBI:16389"/>
        <dbReference type="ChEBI" id="CHEBI:17976"/>
        <dbReference type="ChEBI" id="CHEBI:57540"/>
        <dbReference type="ChEBI" id="CHEBI:57945"/>
        <dbReference type="EC" id="7.1.1.2"/>
    </reaction>
</comment>
<feature type="transmembrane region" description="Helical" evidence="17">
    <location>
        <begin position="199"/>
        <end position="218"/>
    </location>
</feature>
<dbReference type="EMBL" id="MZ359215">
    <property type="protein sequence ID" value="QXU57588.1"/>
    <property type="molecule type" value="Genomic_DNA"/>
</dbReference>
<keyword evidence="11 17" id="KW-1133">Transmembrane helix</keyword>
<keyword evidence="12 17" id="KW-0520">NAD</keyword>
<dbReference type="InterPro" id="IPR050175">
    <property type="entry name" value="Complex_I_Subunit_2"/>
</dbReference>
<feature type="transmembrane region" description="Helical" evidence="17">
    <location>
        <begin position="56"/>
        <end position="77"/>
    </location>
</feature>
<evidence type="ECO:0000256" key="7">
    <source>
        <dbReference type="ARBA" id="ARBA00022692"/>
    </source>
</evidence>
<keyword evidence="10 17" id="KW-0249">Electron transport</keyword>
<comment type="function">
    <text evidence="17">Core subunit of the mitochondrial membrane respiratory chain NADH dehydrogenase (Complex I) which catalyzes electron transfer from NADH through the respiratory chain, using ubiquinone as an electron acceptor. Essential for the catalytic activity and assembly of complex I.</text>
</comment>
<comment type="subcellular location">
    <subcellularLocation>
        <location evidence="1 17">Mitochondrion inner membrane</location>
        <topology evidence="1 17">Multi-pass membrane protein</topology>
    </subcellularLocation>
</comment>
<accession>A0A8F7GKD7</accession>
<dbReference type="PRINTS" id="PR01436">
    <property type="entry name" value="NADHDHGNASE2"/>
</dbReference>
<organism evidence="19">
    <name type="scientific">Calotes emma</name>
    <dbReference type="NCBI Taxonomy" id="52214"/>
    <lineage>
        <taxon>Eukaryota</taxon>
        <taxon>Metazoa</taxon>
        <taxon>Chordata</taxon>
        <taxon>Craniata</taxon>
        <taxon>Vertebrata</taxon>
        <taxon>Euteleostomi</taxon>
        <taxon>Lepidosauria</taxon>
        <taxon>Squamata</taxon>
        <taxon>Bifurcata</taxon>
        <taxon>Unidentata</taxon>
        <taxon>Episquamata</taxon>
        <taxon>Toxicofera</taxon>
        <taxon>Iguania</taxon>
        <taxon>Acrodonta</taxon>
        <taxon>Agamidae</taxon>
        <taxon>Draconinae</taxon>
        <taxon>Calotes</taxon>
    </lineage>
</organism>
<keyword evidence="8 17" id="KW-0999">Mitochondrion inner membrane</keyword>
<evidence type="ECO:0000256" key="15">
    <source>
        <dbReference type="ARBA" id="ARBA00023136"/>
    </source>
</evidence>
<evidence type="ECO:0000256" key="2">
    <source>
        <dbReference type="ARBA" id="ARBA00007012"/>
    </source>
</evidence>
<evidence type="ECO:0000259" key="18">
    <source>
        <dbReference type="Pfam" id="PF00361"/>
    </source>
</evidence>
<gene>
    <name evidence="19" type="primary">ND2</name>
</gene>
<evidence type="ECO:0000256" key="14">
    <source>
        <dbReference type="ARBA" id="ARBA00023128"/>
    </source>
</evidence>
<dbReference type="InterPro" id="IPR003917">
    <property type="entry name" value="NADH_UbQ_OxRdtase_chain2"/>
</dbReference>
<keyword evidence="5" id="KW-0813">Transport</keyword>
<protein>
    <recommendedName>
        <fullName evidence="4 17">NADH-ubiquinone oxidoreductase chain 2</fullName>
        <ecNumber evidence="3 17">7.1.1.2</ecNumber>
    </recommendedName>
</protein>
<feature type="transmembrane region" description="Helical" evidence="17">
    <location>
        <begin position="89"/>
        <end position="110"/>
    </location>
</feature>
<dbReference type="PANTHER" id="PTHR46552:SF1">
    <property type="entry name" value="NADH-UBIQUINONE OXIDOREDUCTASE CHAIN 2"/>
    <property type="match status" value="1"/>
</dbReference>
<evidence type="ECO:0000256" key="5">
    <source>
        <dbReference type="ARBA" id="ARBA00022448"/>
    </source>
</evidence>
<dbReference type="GO" id="GO:0006120">
    <property type="term" value="P:mitochondrial electron transport, NADH to ubiquinone"/>
    <property type="evidence" value="ECO:0007669"/>
    <property type="project" value="InterPro"/>
</dbReference>
<dbReference type="Pfam" id="PF00361">
    <property type="entry name" value="Proton_antipo_M"/>
    <property type="match status" value="1"/>
</dbReference>
<keyword evidence="7 17" id="KW-0812">Transmembrane</keyword>
<evidence type="ECO:0000256" key="12">
    <source>
        <dbReference type="ARBA" id="ARBA00023027"/>
    </source>
</evidence>
<feature type="domain" description="NADH:quinone oxidoreductase/Mrp antiporter transmembrane" evidence="18">
    <location>
        <begin position="20"/>
        <end position="286"/>
    </location>
</feature>
<evidence type="ECO:0000256" key="9">
    <source>
        <dbReference type="ARBA" id="ARBA00022967"/>
    </source>
</evidence>
<keyword evidence="13 17" id="KW-0830">Ubiquinone</keyword>
<keyword evidence="14 17" id="KW-0496">Mitochondrion</keyword>
<feature type="transmembrane region" description="Helical" evidence="17">
    <location>
        <begin position="271"/>
        <end position="290"/>
    </location>
</feature>
<keyword evidence="15 17" id="KW-0472">Membrane</keyword>